<dbReference type="eggNOG" id="COG0720">
    <property type="taxonomic scope" value="Bacteria"/>
</dbReference>
<evidence type="ECO:0000313" key="11">
    <source>
        <dbReference type="EMBL" id="EFA91448.1"/>
    </source>
</evidence>
<evidence type="ECO:0000313" key="12">
    <source>
        <dbReference type="Proteomes" id="UP000005283"/>
    </source>
</evidence>
<gene>
    <name evidence="11" type="ORF">HMPREF0650_1928</name>
</gene>
<evidence type="ECO:0000256" key="10">
    <source>
        <dbReference type="ARBA" id="ARBA00048807"/>
    </source>
</evidence>
<dbReference type="SUPFAM" id="SSF55620">
    <property type="entry name" value="Tetrahydrobiopterin biosynthesis enzymes-like"/>
    <property type="match status" value="1"/>
</dbReference>
<evidence type="ECO:0000256" key="6">
    <source>
        <dbReference type="ARBA" id="ARBA00022723"/>
    </source>
</evidence>
<sequence>MKKEPMRFFQRLLVTSRNMIYCVSKRMEISAAHRLSLSYESKCQCLHGHNWIITVYLFKKDKLNADGMVFDFTHIKKAIHDQLDHAYINDVIPYNPTAENIARWVVNQFDECYKAEVQESEGNVAQAIDETKIVGIENLVM</sequence>
<proteinExistence type="inferred from homology"/>
<comment type="caution">
    <text evidence="11">The sequence shown here is derived from an EMBL/GenBank/DDBJ whole genome shotgun (WGS) entry which is preliminary data.</text>
</comment>
<comment type="pathway">
    <text evidence="2">Purine metabolism; 7-cyano-7-deazaguanine biosynthesis.</text>
</comment>
<dbReference type="EC" id="4.1.2.50" evidence="4"/>
<comment type="similarity">
    <text evidence="3">Belongs to the PTPS family. QueD subfamily.</text>
</comment>
<dbReference type="GO" id="GO:0070497">
    <property type="term" value="F:6-carboxytetrahydropterin synthase activity"/>
    <property type="evidence" value="ECO:0007669"/>
    <property type="project" value="UniProtKB-EC"/>
</dbReference>
<dbReference type="InterPro" id="IPR038418">
    <property type="entry name" value="6-PTP_synth/QueD_sf"/>
</dbReference>
<comment type="cofactor">
    <cofactor evidence="1">
        <name>Zn(2+)</name>
        <dbReference type="ChEBI" id="CHEBI:29105"/>
    </cofactor>
</comment>
<evidence type="ECO:0000256" key="9">
    <source>
        <dbReference type="ARBA" id="ARBA00031449"/>
    </source>
</evidence>
<evidence type="ECO:0000256" key="4">
    <source>
        <dbReference type="ARBA" id="ARBA00012982"/>
    </source>
</evidence>
<evidence type="ECO:0000256" key="3">
    <source>
        <dbReference type="ARBA" id="ARBA00008900"/>
    </source>
</evidence>
<dbReference type="Proteomes" id="UP000005283">
    <property type="component" value="Unassembled WGS sequence"/>
</dbReference>
<evidence type="ECO:0000256" key="1">
    <source>
        <dbReference type="ARBA" id="ARBA00001947"/>
    </source>
</evidence>
<evidence type="ECO:0000256" key="5">
    <source>
        <dbReference type="ARBA" id="ARBA00018141"/>
    </source>
</evidence>
<keyword evidence="12" id="KW-1185">Reference proteome</keyword>
<keyword evidence="6" id="KW-0479">Metal-binding</keyword>
<dbReference type="GO" id="GO:0046872">
    <property type="term" value="F:metal ion binding"/>
    <property type="evidence" value="ECO:0007669"/>
    <property type="project" value="UniProtKB-KW"/>
</dbReference>
<dbReference type="UniPathway" id="UPA00391"/>
<keyword evidence="8" id="KW-0456">Lyase</keyword>
<dbReference type="AlphaFoldDB" id="D1W7N3"/>
<reference evidence="11 12" key="1">
    <citation type="submission" date="2009-12" db="EMBL/GenBank/DDBJ databases">
        <title>Genome Sequence of Prevotella buccalis ATCC 35310.</title>
        <authorList>
            <person name="Durkin A.S."/>
            <person name="Madupu R."/>
            <person name="Torralba M."/>
            <person name="Methe B."/>
            <person name="Sutton G."/>
            <person name="Strausberg R.L."/>
            <person name="Nelson K.E."/>
        </authorList>
    </citation>
    <scope>NUCLEOTIDE SEQUENCE [LARGE SCALE GENOMIC DNA]</scope>
    <source>
        <strain evidence="11 12">ATCC 35310</strain>
    </source>
</reference>
<name>D1W7N3_9BACT</name>
<comment type="catalytic activity">
    <reaction evidence="10">
        <text>7,8-dihydroneopterin 3'-triphosphate + H2O = 6-carboxy-5,6,7,8-tetrahydropterin + triphosphate + acetaldehyde + 2 H(+)</text>
        <dbReference type="Rhea" id="RHEA:27966"/>
        <dbReference type="ChEBI" id="CHEBI:15343"/>
        <dbReference type="ChEBI" id="CHEBI:15377"/>
        <dbReference type="ChEBI" id="CHEBI:15378"/>
        <dbReference type="ChEBI" id="CHEBI:18036"/>
        <dbReference type="ChEBI" id="CHEBI:58462"/>
        <dbReference type="ChEBI" id="CHEBI:61032"/>
        <dbReference type="EC" id="4.1.2.50"/>
    </reaction>
</comment>
<evidence type="ECO:0000256" key="7">
    <source>
        <dbReference type="ARBA" id="ARBA00022833"/>
    </source>
</evidence>
<evidence type="ECO:0000256" key="8">
    <source>
        <dbReference type="ARBA" id="ARBA00023239"/>
    </source>
</evidence>
<organism evidence="11 12">
    <name type="scientific">Hoylesella buccalis ATCC 35310</name>
    <dbReference type="NCBI Taxonomy" id="679190"/>
    <lineage>
        <taxon>Bacteria</taxon>
        <taxon>Pseudomonadati</taxon>
        <taxon>Bacteroidota</taxon>
        <taxon>Bacteroidia</taxon>
        <taxon>Bacteroidales</taxon>
        <taxon>Prevotellaceae</taxon>
        <taxon>Hoylesella</taxon>
    </lineage>
</organism>
<dbReference type="PANTHER" id="PTHR12589">
    <property type="entry name" value="PYRUVOYL TETRAHYDROBIOPTERIN SYNTHASE"/>
    <property type="match status" value="1"/>
</dbReference>
<dbReference type="EMBL" id="ADEG01000087">
    <property type="protein sequence ID" value="EFA91448.1"/>
    <property type="molecule type" value="Genomic_DNA"/>
</dbReference>
<dbReference type="InterPro" id="IPR007115">
    <property type="entry name" value="6-PTP_synth/QueD"/>
</dbReference>
<dbReference type="Gene3D" id="3.30.479.10">
    <property type="entry name" value="6-pyruvoyl tetrahydropterin synthase/QueD"/>
    <property type="match status" value="1"/>
</dbReference>
<evidence type="ECO:0000256" key="2">
    <source>
        <dbReference type="ARBA" id="ARBA00005061"/>
    </source>
</evidence>
<keyword evidence="7" id="KW-0862">Zinc</keyword>
<dbReference type="STRING" id="679190.HMPREF0650_1928"/>
<dbReference type="Pfam" id="PF01242">
    <property type="entry name" value="PTPS"/>
    <property type="match status" value="1"/>
</dbReference>
<dbReference type="PANTHER" id="PTHR12589:SF7">
    <property type="entry name" value="6-PYRUVOYL TETRAHYDROBIOPTERIN SYNTHASE"/>
    <property type="match status" value="1"/>
</dbReference>
<accession>D1W7N3</accession>
<protein>
    <recommendedName>
        <fullName evidence="5">6-carboxy-5,6,7,8-tetrahydropterin synthase</fullName>
        <ecNumber evidence="4">4.1.2.50</ecNumber>
    </recommendedName>
    <alternativeName>
        <fullName evidence="9">Queuosine biosynthesis protein QueD</fullName>
    </alternativeName>
</protein>